<protein>
    <recommendedName>
        <fullName evidence="3">PAS domain-containing protein</fullName>
    </recommendedName>
</protein>
<dbReference type="AlphaFoldDB" id="A0A7S1BXA0"/>
<feature type="region of interest" description="Disordered" evidence="1">
    <location>
        <begin position="97"/>
        <end position="122"/>
    </location>
</feature>
<gene>
    <name evidence="2" type="ORF">CHYS00102_LOCUS26163</name>
</gene>
<evidence type="ECO:0008006" key="3">
    <source>
        <dbReference type="Google" id="ProtNLM"/>
    </source>
</evidence>
<evidence type="ECO:0000313" key="2">
    <source>
        <dbReference type="EMBL" id="CAD8898947.1"/>
    </source>
</evidence>
<sequence>MIGKKLSNTTDGEGQAPDPAILLKNNIAIEESDTVHENRPNKRVLDTIVLQSLQNLLIKRRRTYTHKISDAISTANTANSLDYLSYEHVRKVSDSNSAEWSGMTIPRPQNEGSRSDSSDKESLTTHQFRDYEFYYPDIIEACRPFYVKETNGRRVLFRSELETNNPDISSVRSISYVKSKDSIKPSRSGEILNTIRVNEARKSKVNTLEEAISFTPSVRLVTESHAPYRVVHANSNFLRRAGHSTERIIGVPLDTILSSKSRSELFTAVASREGFAKQIPAYVKAKKKSRPAISLEEKGNNTSSYAWRKCEVTVIPVISESMLQVVRAFDDDCHGNPNLDSSNLSVKVSHFIFNISRRYKSIPSEFIGEQMISKETSIAKNIPQIHTVC</sequence>
<accession>A0A7S1BXA0</accession>
<proteinExistence type="predicted"/>
<dbReference type="EMBL" id="HBFR01035865">
    <property type="protein sequence ID" value="CAD8898947.1"/>
    <property type="molecule type" value="Transcribed_RNA"/>
</dbReference>
<evidence type="ECO:0000256" key="1">
    <source>
        <dbReference type="SAM" id="MobiDB-lite"/>
    </source>
</evidence>
<name>A0A7S1BXA0_9STRA</name>
<reference evidence="2" key="1">
    <citation type="submission" date="2021-01" db="EMBL/GenBank/DDBJ databases">
        <authorList>
            <person name="Corre E."/>
            <person name="Pelletier E."/>
            <person name="Niang G."/>
            <person name="Scheremetjew M."/>
            <person name="Finn R."/>
            <person name="Kale V."/>
            <person name="Holt S."/>
            <person name="Cochrane G."/>
            <person name="Meng A."/>
            <person name="Brown T."/>
            <person name="Cohen L."/>
        </authorList>
    </citation>
    <scope>NUCLEOTIDE SEQUENCE</scope>
    <source>
        <strain evidence="2">308</strain>
    </source>
</reference>
<feature type="compositionally biased region" description="Basic and acidic residues" evidence="1">
    <location>
        <begin position="113"/>
        <end position="122"/>
    </location>
</feature>
<organism evidence="2">
    <name type="scientific">Corethron hystrix</name>
    <dbReference type="NCBI Taxonomy" id="216773"/>
    <lineage>
        <taxon>Eukaryota</taxon>
        <taxon>Sar</taxon>
        <taxon>Stramenopiles</taxon>
        <taxon>Ochrophyta</taxon>
        <taxon>Bacillariophyta</taxon>
        <taxon>Coscinodiscophyceae</taxon>
        <taxon>Corethrophycidae</taxon>
        <taxon>Corethrales</taxon>
        <taxon>Corethraceae</taxon>
        <taxon>Corethron</taxon>
    </lineage>
</organism>